<gene>
    <name evidence="1" type="ORF">LCGC14_1536370</name>
</gene>
<name>A0A0F9LV81_9ZZZZ</name>
<sequence length="75" mass="8854">MQAPFLSIDCDDCHWHIVVNHRTGEFLSRILISKQNAHLENETHLRKRDNIQLYLESDAIKFFPSTTPLDLKYND</sequence>
<dbReference type="AlphaFoldDB" id="A0A0F9LV81"/>
<organism evidence="1">
    <name type="scientific">marine sediment metagenome</name>
    <dbReference type="NCBI Taxonomy" id="412755"/>
    <lineage>
        <taxon>unclassified sequences</taxon>
        <taxon>metagenomes</taxon>
        <taxon>ecological metagenomes</taxon>
    </lineage>
</organism>
<accession>A0A0F9LV81</accession>
<reference evidence="1" key="1">
    <citation type="journal article" date="2015" name="Nature">
        <title>Complex archaea that bridge the gap between prokaryotes and eukaryotes.</title>
        <authorList>
            <person name="Spang A."/>
            <person name="Saw J.H."/>
            <person name="Jorgensen S.L."/>
            <person name="Zaremba-Niedzwiedzka K."/>
            <person name="Martijn J."/>
            <person name="Lind A.E."/>
            <person name="van Eijk R."/>
            <person name="Schleper C."/>
            <person name="Guy L."/>
            <person name="Ettema T.J."/>
        </authorList>
    </citation>
    <scope>NUCLEOTIDE SEQUENCE</scope>
</reference>
<proteinExistence type="predicted"/>
<evidence type="ECO:0000313" key="1">
    <source>
        <dbReference type="EMBL" id="KKM60977.1"/>
    </source>
</evidence>
<comment type="caution">
    <text evidence="1">The sequence shown here is derived from an EMBL/GenBank/DDBJ whole genome shotgun (WGS) entry which is preliminary data.</text>
</comment>
<protein>
    <submittedName>
        <fullName evidence="1">Uncharacterized protein</fullName>
    </submittedName>
</protein>
<dbReference type="EMBL" id="LAZR01011575">
    <property type="protein sequence ID" value="KKM60977.1"/>
    <property type="molecule type" value="Genomic_DNA"/>
</dbReference>